<dbReference type="InterPro" id="IPR011009">
    <property type="entry name" value="Kinase-like_dom_sf"/>
</dbReference>
<evidence type="ECO:0000256" key="1">
    <source>
        <dbReference type="ARBA" id="ARBA00004167"/>
    </source>
</evidence>
<dbReference type="Pfam" id="PF00069">
    <property type="entry name" value="Pkinase"/>
    <property type="match status" value="1"/>
</dbReference>
<proteinExistence type="predicted"/>
<dbReference type="EMBL" id="BHYK01000004">
    <property type="protein sequence ID" value="GCD09334.1"/>
    <property type="molecule type" value="Genomic_DNA"/>
</dbReference>
<dbReference type="InterPro" id="IPR029016">
    <property type="entry name" value="GAF-like_dom_sf"/>
</dbReference>
<dbReference type="FunFam" id="3.30.70.270:FF:000001">
    <property type="entry name" value="Diguanylate cyclase domain protein"/>
    <property type="match status" value="1"/>
</dbReference>
<comment type="caution">
    <text evidence="5">The sequence shown here is derived from an EMBL/GenBank/DDBJ whole genome shotgun (WGS) entry which is preliminary data.</text>
</comment>
<dbReference type="PANTHER" id="PTHR45138">
    <property type="entry name" value="REGULATORY COMPONENTS OF SENSORY TRANSDUCTION SYSTEM"/>
    <property type="match status" value="1"/>
</dbReference>
<dbReference type="NCBIfam" id="TIGR00254">
    <property type="entry name" value="GGDEF"/>
    <property type="match status" value="1"/>
</dbReference>
<dbReference type="GO" id="GO:0052621">
    <property type="term" value="F:diguanylate cyclase activity"/>
    <property type="evidence" value="ECO:0007669"/>
    <property type="project" value="TreeGrafter"/>
</dbReference>
<evidence type="ECO:0000259" key="3">
    <source>
        <dbReference type="PROSITE" id="PS50011"/>
    </source>
</evidence>
<dbReference type="InterPro" id="IPR029787">
    <property type="entry name" value="Nucleotide_cyclase"/>
</dbReference>
<dbReference type="Gene3D" id="1.10.510.10">
    <property type="entry name" value="Transferase(Phosphotransferase) domain 1"/>
    <property type="match status" value="1"/>
</dbReference>
<dbReference type="InterPro" id="IPR000719">
    <property type="entry name" value="Prot_kinase_dom"/>
</dbReference>
<dbReference type="PROSITE" id="PS50011">
    <property type="entry name" value="PROTEIN_KINASE_DOM"/>
    <property type="match status" value="1"/>
</dbReference>
<keyword evidence="6" id="KW-1185">Reference proteome</keyword>
<evidence type="ECO:0000259" key="4">
    <source>
        <dbReference type="PROSITE" id="PS50887"/>
    </source>
</evidence>
<dbReference type="PROSITE" id="PS50005">
    <property type="entry name" value="TPR"/>
    <property type="match status" value="1"/>
</dbReference>
<feature type="domain" description="GGDEF" evidence="4">
    <location>
        <begin position="1508"/>
        <end position="1639"/>
    </location>
</feature>
<dbReference type="SMART" id="SM00028">
    <property type="entry name" value="TPR"/>
    <property type="match status" value="8"/>
</dbReference>
<dbReference type="Gene3D" id="3.30.450.40">
    <property type="match status" value="2"/>
</dbReference>
<protein>
    <submittedName>
        <fullName evidence="5">Diguanylate cyclase</fullName>
    </submittedName>
</protein>
<dbReference type="InterPro" id="IPR043128">
    <property type="entry name" value="Rev_trsase/Diguanyl_cyclase"/>
</dbReference>
<evidence type="ECO:0000313" key="6">
    <source>
        <dbReference type="Proteomes" id="UP000287872"/>
    </source>
</evidence>
<dbReference type="PROSITE" id="PS50887">
    <property type="entry name" value="GGDEF"/>
    <property type="match status" value="1"/>
</dbReference>
<accession>A0A401UIH3</accession>
<dbReference type="PANTHER" id="PTHR45138:SF9">
    <property type="entry name" value="DIGUANYLATE CYCLASE DGCM-RELATED"/>
    <property type="match status" value="1"/>
</dbReference>
<evidence type="ECO:0000256" key="2">
    <source>
        <dbReference type="PROSITE-ProRule" id="PRU00339"/>
    </source>
</evidence>
<dbReference type="Pfam" id="PF13424">
    <property type="entry name" value="TPR_12"/>
    <property type="match status" value="1"/>
</dbReference>
<dbReference type="Pfam" id="PF13191">
    <property type="entry name" value="AAA_16"/>
    <property type="match status" value="1"/>
</dbReference>
<dbReference type="SUPFAM" id="SSF56112">
    <property type="entry name" value="Protein kinase-like (PK-like)"/>
    <property type="match status" value="1"/>
</dbReference>
<evidence type="ECO:0000313" key="5">
    <source>
        <dbReference type="EMBL" id="GCD09334.1"/>
    </source>
</evidence>
<dbReference type="Gene3D" id="1.25.40.10">
    <property type="entry name" value="Tetratricopeptide repeat domain"/>
    <property type="match status" value="2"/>
</dbReference>
<dbReference type="OrthoDB" id="9805474at2"/>
<dbReference type="InterPro" id="IPR041664">
    <property type="entry name" value="AAA_16"/>
</dbReference>
<dbReference type="InterPro" id="IPR000160">
    <property type="entry name" value="GGDEF_dom"/>
</dbReference>
<dbReference type="SUPFAM" id="SSF48452">
    <property type="entry name" value="TPR-like"/>
    <property type="match status" value="2"/>
</dbReference>
<dbReference type="Gene3D" id="3.30.70.270">
    <property type="match status" value="1"/>
</dbReference>
<organism evidence="5 6">
    <name type="scientific">Clostridium tagluense</name>
    <dbReference type="NCBI Taxonomy" id="360422"/>
    <lineage>
        <taxon>Bacteria</taxon>
        <taxon>Bacillati</taxon>
        <taxon>Bacillota</taxon>
        <taxon>Clostridia</taxon>
        <taxon>Eubacteriales</taxon>
        <taxon>Clostridiaceae</taxon>
        <taxon>Clostridium</taxon>
    </lineage>
</organism>
<dbReference type="Gene3D" id="3.40.50.300">
    <property type="entry name" value="P-loop containing nucleotide triphosphate hydrolases"/>
    <property type="match status" value="1"/>
</dbReference>
<dbReference type="InterPro" id="IPR019734">
    <property type="entry name" value="TPR_rpt"/>
</dbReference>
<dbReference type="InterPro" id="IPR011990">
    <property type="entry name" value="TPR-like_helical_dom_sf"/>
</dbReference>
<dbReference type="GO" id="GO:0004672">
    <property type="term" value="F:protein kinase activity"/>
    <property type="evidence" value="ECO:0007669"/>
    <property type="project" value="InterPro"/>
</dbReference>
<feature type="domain" description="Protein kinase" evidence="3">
    <location>
        <begin position="8"/>
        <end position="276"/>
    </location>
</feature>
<feature type="repeat" description="TPR" evidence="2">
    <location>
        <begin position="949"/>
        <end position="982"/>
    </location>
</feature>
<keyword evidence="2" id="KW-0802">TPR repeat</keyword>
<dbReference type="Pfam" id="PF00990">
    <property type="entry name" value="GGDEF"/>
    <property type="match status" value="1"/>
</dbReference>
<dbReference type="SMART" id="SM00267">
    <property type="entry name" value="GGDEF"/>
    <property type="match status" value="1"/>
</dbReference>
<dbReference type="SMART" id="SM00220">
    <property type="entry name" value="S_TKc"/>
    <property type="match status" value="1"/>
</dbReference>
<dbReference type="RefSeq" id="WP_124998642.1">
    <property type="nucleotide sequence ID" value="NZ_BHYK01000004.1"/>
</dbReference>
<dbReference type="Proteomes" id="UP000287872">
    <property type="component" value="Unassembled WGS sequence"/>
</dbReference>
<name>A0A401UIH3_9CLOT</name>
<dbReference type="InterPro" id="IPR027417">
    <property type="entry name" value="P-loop_NTPase"/>
</dbReference>
<dbReference type="CDD" id="cd01949">
    <property type="entry name" value="GGDEF"/>
    <property type="match status" value="1"/>
</dbReference>
<sequence>MEIINNRYRIVKCIKQNRVVSSYVVNDIIKNYDTVQLNIINSEYLKKELIEFYTKEFISLTNIDCKNITSVYDFDLVNLLDNKKLNDKVYFYTNEYVQDNFSILDISGEMPNEEILDMFIEICQSINYLHLKGFIYSGINLSNIIVSNIENGENHCIKFKDFATLELEKQGFWKEENKADYFKAPEILAGEKDSISSDIYSLGVLLFIIYMKSKDHNFSVNEEIIDQSGIKIQEIISKNENFNAKFKKIIYKMIYSDATKRYKSISELVMDINIVFSKKYVPHRKEEIEKLNFKLKMIGRDEEVNKIINMYDSIKNKSNYNSTILIHGESGIGKTRFLNSVKYIFSLNKVNVYSSFILDDSTKNTNKAFIDILKQFISECEPEVLEKYESELVKFIPELSGKKNIIPSEPLSGHKEKFRLIHSATGFIEECINNIPIVIIIDNFHLADDFTIELMEYLTRKKLPNKNIMVIMSYCDGECVLNKKFTEFNKNISKSNGLINIFLKELDEKEVGRMIQSILSMPTIPYKFVASIYEKTKGNPLFVQEIIKSFFSKKYIYADSEKGYWSTDYKYSEFIVPTDMHGVLLNQVKEMGQLNYNILQIISIFNSAVSLEIIVSFIERKNSDLEKAIEGLISSGILCKKIEDRGFVFDFYNKFLKSLMYEKIGSKDRKSMHKLASLVLENQYKQGGKEYIEELIYHLEKSNQEEKIIDYCIENAEKMKLLKNRSDAIKNLTKAISIINYDWDPVKNIKLIMELAGLHEEEGHIDLALKYYLSIQKYKGNTEFHKYIIDSLIKVAQVYLSKNNIDSTVYYIEKIQTMLSKVDYVSGTLKCQSILASVYDIKQDYESIQTICNSCIEKCIGEYEELKTIFYNHKGLAYLRSGRVQEALVIFEKNIEVCNKYNNIKGLIKSLNRIGVIYGDYYQEDNKAIKYFVEMKDLCEKNNMSSEEILALINIGATYFSKQQYEVSLQYFMEILKICKKYEDEFHIFYCYNSIASSYLKLGDYDNAYKYYELCNNELENYPNQGKEIGEFYFLAAEINYKFGDLKKAQLYIQQSLDIYEEDECIFKWQSQILNEYIMFHFRESGGNSNEIIKNIITIASKISSLSSRLNIFYDAIIFLNENGKQQYIPNILSEIKKIDIDIKDHRVYVKKLYVDGLRDKKKSIKIFKEALEYSNKYNELDIYWRVYTAMGDHYFDKKDYLYAVIYYFEACGILKDIINKLPVKCRLSYIKLNNALRPFNKFLVINRYYKENKDVKVLEVAPVNVKDEVGLLSLLEQVNHKDILKNKNFIKSIKKIYSSSLHEDIHDISDVLENLQEDNGKNLELIIDYLSYITLATRGTIIINDNDKGYKVIASSDRRYELPQNQEALSKILTGERPVLVGDVSLEQNINGDTNSINNTLKAFICIPIIMENANEKGFIKSERRKNIQGSKDVIGYVYIESQRVLNNLNNDSMKKCMELSKVIGIIIEKYKFRLTASIDKLTGTLTRKYLEEALDEQIEISSQTGSEFSLIMYDLDYFKIINDKFGHRTGDYVLKRVCDVVMSNLRETDVVGRYGGEEFIVILPGTGVCDAELIAEKLRTKIEGQKILDNRREVTVSLGVASYPLHGEWQDELVERVDQALYVAKQQGRNRYDIWNSEFSKKAKRTDRLTGIISGNTIQDHRNVLAMIELIELTNINIAREDKIYNLLGRIIEITEAQKGILFIMDKDNIIDKYSRKIFKNEWMDIHTYNENIIKSVIKSKQGVCKIDWDTITEYDTVTGVPNWQSVMVIPLIQGDIVKGVLYLTESTVTKEFGFEDFNFVNTLGKIIVPIL</sequence>
<dbReference type="SUPFAM" id="SSF52540">
    <property type="entry name" value="P-loop containing nucleoside triphosphate hydrolases"/>
    <property type="match status" value="1"/>
</dbReference>
<dbReference type="InterPro" id="IPR050469">
    <property type="entry name" value="Diguanylate_Cyclase"/>
</dbReference>
<dbReference type="SUPFAM" id="SSF55781">
    <property type="entry name" value="GAF domain-like"/>
    <property type="match status" value="2"/>
</dbReference>
<gene>
    <name evidence="5" type="ORF">Ctaglu_09570</name>
</gene>
<dbReference type="GO" id="GO:0016020">
    <property type="term" value="C:membrane"/>
    <property type="evidence" value="ECO:0007669"/>
    <property type="project" value="UniProtKB-SubCell"/>
</dbReference>
<reference evidence="5 6" key="1">
    <citation type="submission" date="2018-11" db="EMBL/GenBank/DDBJ databases">
        <title>Genome sequencing and assembly of Clostridium tagluense strain A121.</title>
        <authorList>
            <person name="Murakami T."/>
            <person name="Segawa T."/>
            <person name="Shcherbakova V.A."/>
            <person name="Mori H."/>
            <person name="Yoshimura Y."/>
        </authorList>
    </citation>
    <scope>NUCLEOTIDE SEQUENCE [LARGE SCALE GENOMIC DNA]</scope>
    <source>
        <strain evidence="5 6">A121</strain>
    </source>
</reference>
<dbReference type="GO" id="GO:0005524">
    <property type="term" value="F:ATP binding"/>
    <property type="evidence" value="ECO:0007669"/>
    <property type="project" value="InterPro"/>
</dbReference>
<comment type="subcellular location">
    <subcellularLocation>
        <location evidence="1">Membrane</location>
        <topology evidence="1">Single-pass membrane protein</topology>
    </subcellularLocation>
</comment>
<dbReference type="SUPFAM" id="SSF55073">
    <property type="entry name" value="Nucleotide cyclase"/>
    <property type="match status" value="1"/>
</dbReference>